<keyword evidence="1" id="KW-0472">Membrane</keyword>
<feature type="transmembrane region" description="Helical" evidence="1">
    <location>
        <begin position="75"/>
        <end position="93"/>
    </location>
</feature>
<evidence type="ECO:0000313" key="2">
    <source>
        <dbReference type="EMBL" id="GAA4237013.1"/>
    </source>
</evidence>
<organism evidence="2 3">
    <name type="scientific">Postechiella marina</name>
    <dbReference type="NCBI Taxonomy" id="943941"/>
    <lineage>
        <taxon>Bacteria</taxon>
        <taxon>Pseudomonadati</taxon>
        <taxon>Bacteroidota</taxon>
        <taxon>Flavobacteriia</taxon>
        <taxon>Flavobacteriales</taxon>
        <taxon>Flavobacteriaceae</taxon>
        <taxon>Postechiella</taxon>
    </lineage>
</organism>
<comment type="caution">
    <text evidence="2">The sequence shown here is derived from an EMBL/GenBank/DDBJ whole genome shotgun (WGS) entry which is preliminary data.</text>
</comment>
<evidence type="ECO:0000256" key="1">
    <source>
        <dbReference type="SAM" id="Phobius"/>
    </source>
</evidence>
<reference evidence="3" key="1">
    <citation type="journal article" date="2019" name="Int. J. Syst. Evol. Microbiol.">
        <title>The Global Catalogue of Microorganisms (GCM) 10K type strain sequencing project: providing services to taxonomists for standard genome sequencing and annotation.</title>
        <authorList>
            <consortium name="The Broad Institute Genomics Platform"/>
            <consortium name="The Broad Institute Genome Sequencing Center for Infectious Disease"/>
            <person name="Wu L."/>
            <person name="Ma J."/>
        </authorList>
    </citation>
    <scope>NUCLEOTIDE SEQUENCE [LARGE SCALE GENOMIC DNA]</scope>
    <source>
        <strain evidence="3">JCM 17630</strain>
    </source>
</reference>
<keyword evidence="1" id="KW-0812">Transmembrane</keyword>
<feature type="transmembrane region" description="Helical" evidence="1">
    <location>
        <begin position="143"/>
        <end position="161"/>
    </location>
</feature>
<gene>
    <name evidence="2" type="ORF">GCM10022291_22830</name>
</gene>
<feature type="transmembrane region" description="Helical" evidence="1">
    <location>
        <begin position="50"/>
        <end position="68"/>
    </location>
</feature>
<evidence type="ECO:0000313" key="3">
    <source>
        <dbReference type="Proteomes" id="UP001501496"/>
    </source>
</evidence>
<sequence>MNKVISIHTIRFFVLILAQVLICNHINFMGNINPYVYILFVAFYPVQNNRLLFLFFSFLLGISIDMLADSGGIHAASILTIAYARPIFLKFAFGSMYHNIKFDSTELGSKITYIALLTILHHFIFFSLEVFSISKTILVLQKTLFSSIFTILLCVILSIIFSRNTK</sequence>
<proteinExistence type="predicted"/>
<feature type="transmembrane region" description="Helical" evidence="1">
    <location>
        <begin position="113"/>
        <end position="131"/>
    </location>
</feature>
<name>A0ABP8CBB2_9FLAO</name>
<dbReference type="Proteomes" id="UP001501496">
    <property type="component" value="Unassembled WGS sequence"/>
</dbReference>
<feature type="transmembrane region" description="Helical" evidence="1">
    <location>
        <begin position="12"/>
        <end position="30"/>
    </location>
</feature>
<accession>A0ABP8CBB2</accession>
<dbReference type="RefSeq" id="WP_344788371.1">
    <property type="nucleotide sequence ID" value="NZ_BAABCA010000004.1"/>
</dbReference>
<keyword evidence="3" id="KW-1185">Reference proteome</keyword>
<dbReference type="EMBL" id="BAABCA010000004">
    <property type="protein sequence ID" value="GAA4237013.1"/>
    <property type="molecule type" value="Genomic_DNA"/>
</dbReference>
<protein>
    <submittedName>
        <fullName evidence="2">Rod shape-determining protein MreD</fullName>
    </submittedName>
</protein>
<keyword evidence="1" id="KW-1133">Transmembrane helix</keyword>